<evidence type="ECO:0000256" key="2">
    <source>
        <dbReference type="ARBA" id="ARBA00004496"/>
    </source>
</evidence>
<keyword evidence="7" id="KW-0143">Chaperone</keyword>
<dbReference type="AlphaFoldDB" id="A0A3B1AQM5"/>
<reference evidence="10" key="1">
    <citation type="submission" date="2018-06" db="EMBL/GenBank/DDBJ databases">
        <authorList>
            <person name="Zhirakovskaya E."/>
        </authorList>
    </citation>
    <scope>NUCLEOTIDE SEQUENCE</scope>
</reference>
<protein>
    <recommendedName>
        <fullName evidence="4">peptidylprolyl isomerase</fullName>
        <ecNumber evidence="4">5.2.1.8</ecNumber>
    </recommendedName>
</protein>
<gene>
    <name evidence="10" type="ORF">MNBD_GAMMA22-1278</name>
</gene>
<comment type="similarity">
    <text evidence="3">Belongs to the FKBP-type PPIase family.</text>
</comment>
<evidence type="ECO:0000256" key="9">
    <source>
        <dbReference type="SAM" id="MobiDB-lite"/>
    </source>
</evidence>
<evidence type="ECO:0000256" key="3">
    <source>
        <dbReference type="ARBA" id="ARBA00006577"/>
    </source>
</evidence>
<feature type="region of interest" description="Disordered" evidence="9">
    <location>
        <begin position="145"/>
        <end position="164"/>
    </location>
</feature>
<dbReference type="PANTHER" id="PTHR47861">
    <property type="entry name" value="FKBP-TYPE PEPTIDYL-PROLYL CIS-TRANS ISOMERASE SLYD"/>
    <property type="match status" value="1"/>
</dbReference>
<evidence type="ECO:0000313" key="10">
    <source>
        <dbReference type="EMBL" id="VAW96284.1"/>
    </source>
</evidence>
<organism evidence="10">
    <name type="scientific">hydrothermal vent metagenome</name>
    <dbReference type="NCBI Taxonomy" id="652676"/>
    <lineage>
        <taxon>unclassified sequences</taxon>
        <taxon>metagenomes</taxon>
        <taxon>ecological metagenomes</taxon>
    </lineage>
</organism>
<evidence type="ECO:0000256" key="8">
    <source>
        <dbReference type="ARBA" id="ARBA00023235"/>
    </source>
</evidence>
<comment type="subcellular location">
    <subcellularLocation>
        <location evidence="2">Cytoplasm</location>
    </subcellularLocation>
</comment>
<keyword evidence="5" id="KW-0963">Cytoplasm</keyword>
<sequence length="164" mass="18186">MTEHKIAKNMVVSMTYVILDQDGEVLEQSDIPISYVHGIDERVFDKIVNSLEGSQVDDEVVVQFEPDEAFGAIDPDLLYTDELDNVPSDFHHIGAQAEFQNDNGDKKTMIVTEMKDGKITLDGNHPLAGKQVDFKIKIREVRPASETEISSGEVEGGSFPPTVH</sequence>
<dbReference type="EMBL" id="UOFS01000026">
    <property type="protein sequence ID" value="VAW96284.1"/>
    <property type="molecule type" value="Genomic_DNA"/>
</dbReference>
<evidence type="ECO:0000256" key="4">
    <source>
        <dbReference type="ARBA" id="ARBA00013194"/>
    </source>
</evidence>
<keyword evidence="8 10" id="KW-0413">Isomerase</keyword>
<accession>A0A3B1AQM5</accession>
<dbReference type="InterPro" id="IPR046357">
    <property type="entry name" value="PPIase_dom_sf"/>
</dbReference>
<evidence type="ECO:0000256" key="6">
    <source>
        <dbReference type="ARBA" id="ARBA00023110"/>
    </source>
</evidence>
<dbReference type="Gene3D" id="3.10.50.40">
    <property type="match status" value="1"/>
</dbReference>
<evidence type="ECO:0000256" key="5">
    <source>
        <dbReference type="ARBA" id="ARBA00022490"/>
    </source>
</evidence>
<dbReference type="PANTHER" id="PTHR47861:SF3">
    <property type="entry name" value="FKBP-TYPE PEPTIDYL-PROLYL CIS-TRANS ISOMERASE SLYD"/>
    <property type="match status" value="1"/>
</dbReference>
<dbReference type="EC" id="5.2.1.8" evidence="4"/>
<proteinExistence type="inferred from homology"/>
<dbReference type="GO" id="GO:0003755">
    <property type="term" value="F:peptidyl-prolyl cis-trans isomerase activity"/>
    <property type="evidence" value="ECO:0007669"/>
    <property type="project" value="UniProtKB-KW"/>
</dbReference>
<evidence type="ECO:0000256" key="7">
    <source>
        <dbReference type="ARBA" id="ARBA00023186"/>
    </source>
</evidence>
<evidence type="ECO:0000256" key="1">
    <source>
        <dbReference type="ARBA" id="ARBA00000971"/>
    </source>
</evidence>
<dbReference type="SUPFAM" id="SSF54534">
    <property type="entry name" value="FKBP-like"/>
    <property type="match status" value="1"/>
</dbReference>
<dbReference type="GO" id="GO:0005737">
    <property type="term" value="C:cytoplasm"/>
    <property type="evidence" value="ECO:0007669"/>
    <property type="project" value="UniProtKB-SubCell"/>
</dbReference>
<keyword evidence="6" id="KW-0697">Rotamase</keyword>
<name>A0A3B1AQM5_9ZZZZ</name>
<comment type="catalytic activity">
    <reaction evidence="1">
        <text>[protein]-peptidylproline (omega=180) = [protein]-peptidylproline (omega=0)</text>
        <dbReference type="Rhea" id="RHEA:16237"/>
        <dbReference type="Rhea" id="RHEA-COMP:10747"/>
        <dbReference type="Rhea" id="RHEA-COMP:10748"/>
        <dbReference type="ChEBI" id="CHEBI:83833"/>
        <dbReference type="ChEBI" id="CHEBI:83834"/>
        <dbReference type="EC" id="5.2.1.8"/>
    </reaction>
</comment>